<keyword evidence="1" id="KW-0812">Transmembrane</keyword>
<dbReference type="AlphaFoldDB" id="F4CA83"/>
<keyword evidence="1" id="KW-1133">Transmembrane helix</keyword>
<dbReference type="OrthoDB" id="9803627at2"/>
<proteinExistence type="predicted"/>
<reference evidence="3" key="1">
    <citation type="submission" date="2011-03" db="EMBL/GenBank/DDBJ databases">
        <title>Complete sequence of Sphingobacterium sp. 21.</title>
        <authorList>
            <consortium name="US DOE Joint Genome Institute"/>
            <person name="Lucas S."/>
            <person name="Copeland A."/>
            <person name="Lapidus A."/>
            <person name="Cheng J.-F."/>
            <person name="Goodwin L."/>
            <person name="Pitluck S."/>
            <person name="Davenport K."/>
            <person name="Detter J.C."/>
            <person name="Han C."/>
            <person name="Tapia R."/>
            <person name="Land M."/>
            <person name="Hauser L."/>
            <person name="Kyrpides N."/>
            <person name="Ivanova N."/>
            <person name="Ovchinnikova G."/>
            <person name="Pagani I."/>
            <person name="Siebers A.K."/>
            <person name="Allgaier M."/>
            <person name="Thelen M.P."/>
            <person name="Hugenholtz P."/>
            <person name="Woyke T."/>
        </authorList>
    </citation>
    <scope>NUCLEOTIDE SEQUENCE</scope>
    <source>
        <strain evidence="3">21</strain>
    </source>
</reference>
<evidence type="ECO:0000313" key="3">
    <source>
        <dbReference type="EMBL" id="ADZ78509.1"/>
    </source>
</evidence>
<evidence type="ECO:0000259" key="2">
    <source>
        <dbReference type="Pfam" id="PF04230"/>
    </source>
</evidence>
<keyword evidence="1" id="KW-0472">Membrane</keyword>
<dbReference type="GO" id="GO:0016740">
    <property type="term" value="F:transferase activity"/>
    <property type="evidence" value="ECO:0007669"/>
    <property type="project" value="UniProtKB-KW"/>
</dbReference>
<evidence type="ECO:0000256" key="1">
    <source>
        <dbReference type="SAM" id="Phobius"/>
    </source>
</evidence>
<sequence>MLKKILLNKWTKKVAGQMTIFGQYNRLIKPNQVNLMYFDEKIGPEKKPNVGDLLSKVTFDYLMKYKGIKSYKSKRTTRITFIGSVIQFLTADAVVYGSGFLFEYVAEQFAKKKLKLDIRAVRGPLTRAKLKEIGYSVPEVYGDPAILLPIFYSPTIASQKKDFLVIPHWKTVDKYVKMGYPVLSPLTDDWKNFINEIASAKLIISSSLHGVIIAEAYGIPAILLDEVEKGNLFKYEDYFLSTGRKEFTKVKTVEEGLAVPAPALPDFEIMKTDLLNAFPEDIFR</sequence>
<dbReference type="Pfam" id="PF04230">
    <property type="entry name" value="PS_pyruv_trans"/>
    <property type="match status" value="1"/>
</dbReference>
<gene>
    <name evidence="3" type="ordered locus">Sph21_1949</name>
</gene>
<dbReference type="STRING" id="743722.Sph21_1949"/>
<dbReference type="KEGG" id="shg:Sph21_1949"/>
<keyword evidence="3" id="KW-0808">Transferase</keyword>
<dbReference type="EMBL" id="CP002584">
    <property type="protein sequence ID" value="ADZ78509.1"/>
    <property type="molecule type" value="Genomic_DNA"/>
</dbReference>
<protein>
    <submittedName>
        <fullName evidence="3">Exopolysaccharide biosynthesis pyruvyltransferase ExoV</fullName>
    </submittedName>
</protein>
<organism evidence="3">
    <name type="scientific">Sphingobacterium sp. (strain 21)</name>
    <dbReference type="NCBI Taxonomy" id="743722"/>
    <lineage>
        <taxon>Bacteria</taxon>
        <taxon>Pseudomonadati</taxon>
        <taxon>Bacteroidota</taxon>
        <taxon>Sphingobacteriia</taxon>
        <taxon>Sphingobacteriales</taxon>
        <taxon>Sphingobacteriaceae</taxon>
        <taxon>Sphingobacterium</taxon>
    </lineage>
</organism>
<feature type="transmembrane region" description="Helical" evidence="1">
    <location>
        <begin position="79"/>
        <end position="102"/>
    </location>
</feature>
<accession>F4CA83</accession>
<feature type="domain" description="Polysaccharide pyruvyl transferase" evidence="2">
    <location>
        <begin position="80"/>
        <end position="225"/>
    </location>
</feature>
<name>F4CA83_SPHS2</name>
<dbReference type="eggNOG" id="COG2327">
    <property type="taxonomic scope" value="Bacteria"/>
</dbReference>
<dbReference type="PATRIC" id="fig|743722.3.peg.2081"/>
<dbReference type="HOGENOM" id="CLU_071049_2_0_10"/>
<dbReference type="InterPro" id="IPR007345">
    <property type="entry name" value="Polysacch_pyruvyl_Trfase"/>
</dbReference>